<evidence type="ECO:0000259" key="3">
    <source>
        <dbReference type="Pfam" id="PF25917"/>
    </source>
</evidence>
<dbReference type="PANTHER" id="PTHR30386:SF18">
    <property type="entry name" value="INNER MEMBRANE PROTEIN YIAV-RELATED"/>
    <property type="match status" value="1"/>
</dbReference>
<feature type="domain" description="Multidrug resistance protein MdtA-like barrel-sandwich hybrid" evidence="3">
    <location>
        <begin position="61"/>
        <end position="180"/>
    </location>
</feature>
<comment type="caution">
    <text evidence="4">The sequence shown here is derived from an EMBL/GenBank/DDBJ whole genome shotgun (WGS) entry which is preliminary data.</text>
</comment>
<feature type="transmembrane region" description="Helical" evidence="2">
    <location>
        <begin position="33"/>
        <end position="51"/>
    </location>
</feature>
<dbReference type="GO" id="GO:0022857">
    <property type="term" value="F:transmembrane transporter activity"/>
    <property type="evidence" value="ECO:0007669"/>
    <property type="project" value="InterPro"/>
</dbReference>
<sequence length="313" mass="34079">MIVVLLNVYLVILFCLVKFRIVPFNLFWKVSPILVLLILLVGLFIPMNWGAPQGPALVVRNSVAIVPSVAGEVVEVPVKANSPLRVGDVLFRIDPAPYQSQVNALQAQLKLSQLRLAEKTRLQTTPAGRAFDVEQYQAEVDQLEAQLVGANWNLEKTIVRAPADGYVTNLALRTGARVANLPLSPVMAFIDTSETIIGVEVPQIDARYVEPGQPVEVTFKYEPGKVYGGKVESILQAVATGQTQTSGTAVSSKTIETLPFVVRVKLDDAEFANRLPAGSTGDAAIFTEHVSAAHVIRKVLLRQIAITNYINPF</sequence>
<dbReference type="InterPro" id="IPR050739">
    <property type="entry name" value="MFP"/>
</dbReference>
<dbReference type="InterPro" id="IPR006143">
    <property type="entry name" value="RND_pump_MFP"/>
</dbReference>
<dbReference type="Proteomes" id="UP000744980">
    <property type="component" value="Unassembled WGS sequence"/>
</dbReference>
<evidence type="ECO:0000256" key="2">
    <source>
        <dbReference type="SAM" id="Phobius"/>
    </source>
</evidence>
<accession>A0AAW4FJ81</accession>
<reference evidence="4 5" key="1">
    <citation type="submission" date="2020-01" db="EMBL/GenBank/DDBJ databases">
        <title>Draft genome assembly of Ensifer adhaerens T173.</title>
        <authorList>
            <person name="Craig J.E."/>
            <person name="Stinchcombe J.R."/>
        </authorList>
    </citation>
    <scope>NUCLEOTIDE SEQUENCE [LARGE SCALE GENOMIC DNA]</scope>
    <source>
        <strain evidence="4 5">T173</strain>
    </source>
</reference>
<name>A0AAW4FJ81_9HYPH</name>
<gene>
    <name evidence="4" type="ORF">GFB56_15205</name>
</gene>
<keyword evidence="2" id="KW-0812">Transmembrane</keyword>
<dbReference type="SUPFAM" id="SSF111369">
    <property type="entry name" value="HlyD-like secretion proteins"/>
    <property type="match status" value="1"/>
</dbReference>
<dbReference type="GO" id="GO:0016020">
    <property type="term" value="C:membrane"/>
    <property type="evidence" value="ECO:0007669"/>
    <property type="project" value="InterPro"/>
</dbReference>
<keyword evidence="5" id="KW-1185">Reference proteome</keyword>
<keyword evidence="2" id="KW-1133">Transmembrane helix</keyword>
<dbReference type="NCBIfam" id="TIGR01730">
    <property type="entry name" value="RND_mfp"/>
    <property type="match status" value="1"/>
</dbReference>
<dbReference type="Gene3D" id="2.40.50.100">
    <property type="match status" value="1"/>
</dbReference>
<dbReference type="Pfam" id="PF25917">
    <property type="entry name" value="BSH_RND"/>
    <property type="match status" value="1"/>
</dbReference>
<keyword evidence="2" id="KW-0472">Membrane</keyword>
<proteinExistence type="inferred from homology"/>
<dbReference type="AlphaFoldDB" id="A0AAW4FJ81"/>
<dbReference type="RefSeq" id="WP_025427617.1">
    <property type="nucleotide sequence ID" value="NZ_CP083370.1"/>
</dbReference>
<organism evidence="4 5">
    <name type="scientific">Ensifer canadensis</name>
    <dbReference type="NCBI Taxonomy" id="555315"/>
    <lineage>
        <taxon>Bacteria</taxon>
        <taxon>Pseudomonadati</taxon>
        <taxon>Pseudomonadota</taxon>
        <taxon>Alphaproteobacteria</taxon>
        <taxon>Hyphomicrobiales</taxon>
        <taxon>Rhizobiaceae</taxon>
        <taxon>Sinorhizobium/Ensifer group</taxon>
        <taxon>Ensifer</taxon>
    </lineage>
</organism>
<dbReference type="InterPro" id="IPR058625">
    <property type="entry name" value="MdtA-like_BSH"/>
</dbReference>
<dbReference type="PANTHER" id="PTHR30386">
    <property type="entry name" value="MEMBRANE FUSION SUBUNIT OF EMRAB-TOLC MULTIDRUG EFFLUX PUMP"/>
    <property type="match status" value="1"/>
</dbReference>
<dbReference type="EMBL" id="WXFA01000008">
    <property type="protein sequence ID" value="MBM3092153.1"/>
    <property type="molecule type" value="Genomic_DNA"/>
</dbReference>
<protein>
    <submittedName>
        <fullName evidence="4">Efflux RND transporter periplasmic adaptor subunit</fullName>
    </submittedName>
</protein>
<comment type="similarity">
    <text evidence="1">Belongs to the membrane fusion protein (MFP) (TC 8.A.1) family.</text>
</comment>
<dbReference type="Gene3D" id="2.40.30.170">
    <property type="match status" value="1"/>
</dbReference>
<evidence type="ECO:0000313" key="5">
    <source>
        <dbReference type="Proteomes" id="UP000744980"/>
    </source>
</evidence>
<evidence type="ECO:0000313" key="4">
    <source>
        <dbReference type="EMBL" id="MBM3092153.1"/>
    </source>
</evidence>
<feature type="transmembrane region" description="Helical" evidence="2">
    <location>
        <begin position="6"/>
        <end position="26"/>
    </location>
</feature>
<evidence type="ECO:0000256" key="1">
    <source>
        <dbReference type="ARBA" id="ARBA00009477"/>
    </source>
</evidence>